<gene>
    <name evidence="2" type="ORF">N805_04170</name>
</gene>
<dbReference type="EMBL" id="CP010979">
    <property type="protein sequence ID" value="AJQ46457.1"/>
    <property type="molecule type" value="Genomic_DNA"/>
</dbReference>
<feature type="transmembrane region" description="Helical" evidence="1">
    <location>
        <begin position="51"/>
        <end position="70"/>
    </location>
</feature>
<proteinExistence type="predicted"/>
<feature type="transmembrane region" description="Helical" evidence="1">
    <location>
        <begin position="12"/>
        <end position="31"/>
    </location>
</feature>
<dbReference type="AlphaFoldDB" id="A0AAU8S0Q8"/>
<sequence>MWLIGKQFGLQEVFGAVIAAGAITIAIAPLFSRLLRFFPHVVIGSLKLGALIAAVPTPVLGALSSAVQAYGMGRELFPRRCLIRRARGSLE</sequence>
<evidence type="ECO:0000313" key="3">
    <source>
        <dbReference type="Proteomes" id="UP000033260"/>
    </source>
</evidence>
<keyword evidence="1" id="KW-1133">Transmembrane helix</keyword>
<organism evidence="2 3">
    <name type="scientific">Pseudomonas putida S13.1.2</name>
    <dbReference type="NCBI Taxonomy" id="1384061"/>
    <lineage>
        <taxon>Bacteria</taxon>
        <taxon>Pseudomonadati</taxon>
        <taxon>Pseudomonadota</taxon>
        <taxon>Gammaproteobacteria</taxon>
        <taxon>Pseudomonadales</taxon>
        <taxon>Pseudomonadaceae</taxon>
        <taxon>Pseudomonas</taxon>
    </lineage>
</organism>
<dbReference type="Proteomes" id="UP000033260">
    <property type="component" value="Chromosome"/>
</dbReference>
<name>A0AAU8S0Q8_PSEPU</name>
<keyword evidence="1" id="KW-0812">Transmembrane</keyword>
<evidence type="ECO:0000256" key="1">
    <source>
        <dbReference type="SAM" id="Phobius"/>
    </source>
</evidence>
<reference evidence="2 3" key="1">
    <citation type="submission" date="2015-02" db="EMBL/GenBank/DDBJ databases">
        <title>Complete Genome Sequencing of Pseudomonas putida S13.1.2.</title>
        <authorList>
            <person name="Chong T.M."/>
            <person name="Chan K.G."/>
            <person name="Dessaux Y."/>
        </authorList>
    </citation>
    <scope>NUCLEOTIDE SEQUENCE [LARGE SCALE GENOMIC DNA]</scope>
    <source>
        <strain evidence="2 3">S13.1.2</strain>
    </source>
</reference>
<evidence type="ECO:0000313" key="2">
    <source>
        <dbReference type="EMBL" id="AJQ46457.1"/>
    </source>
</evidence>
<protein>
    <submittedName>
        <fullName evidence="2">Uncharacterized protein</fullName>
    </submittedName>
</protein>
<accession>A0AAU8S0Q8</accession>
<keyword evidence="1" id="KW-0472">Membrane</keyword>